<dbReference type="EMBL" id="BAABDI010000007">
    <property type="protein sequence ID" value="GAA3969629.1"/>
    <property type="molecule type" value="Genomic_DNA"/>
</dbReference>
<name>A0ABP7PT16_9BACT</name>
<proteinExistence type="predicted"/>
<evidence type="ECO:0000259" key="1">
    <source>
        <dbReference type="Pfam" id="PF00656"/>
    </source>
</evidence>
<comment type="caution">
    <text evidence="2">The sequence shown here is derived from an EMBL/GenBank/DDBJ whole genome shotgun (WGS) entry which is preliminary data.</text>
</comment>
<dbReference type="InterPro" id="IPR011600">
    <property type="entry name" value="Pept_C14_caspase"/>
</dbReference>
<dbReference type="Gene3D" id="3.40.50.1460">
    <property type="match status" value="1"/>
</dbReference>
<protein>
    <recommendedName>
        <fullName evidence="1">Peptidase C14 caspase domain-containing protein</fullName>
    </recommendedName>
</protein>
<dbReference type="Proteomes" id="UP001501556">
    <property type="component" value="Unassembled WGS sequence"/>
</dbReference>
<accession>A0ABP7PT16</accession>
<evidence type="ECO:0000313" key="2">
    <source>
        <dbReference type="EMBL" id="GAA3969629.1"/>
    </source>
</evidence>
<dbReference type="SUPFAM" id="SSF52129">
    <property type="entry name" value="Caspase-like"/>
    <property type="match status" value="1"/>
</dbReference>
<reference evidence="3" key="1">
    <citation type="journal article" date="2019" name="Int. J. Syst. Evol. Microbiol.">
        <title>The Global Catalogue of Microorganisms (GCM) 10K type strain sequencing project: providing services to taxonomists for standard genome sequencing and annotation.</title>
        <authorList>
            <consortium name="The Broad Institute Genomics Platform"/>
            <consortium name="The Broad Institute Genome Sequencing Center for Infectious Disease"/>
            <person name="Wu L."/>
            <person name="Ma J."/>
        </authorList>
    </citation>
    <scope>NUCLEOTIDE SEQUENCE [LARGE SCALE GENOMIC DNA]</scope>
    <source>
        <strain evidence="3">JCM 17217</strain>
    </source>
</reference>
<dbReference type="InterPro" id="IPR029030">
    <property type="entry name" value="Caspase-like_dom_sf"/>
</dbReference>
<evidence type="ECO:0000313" key="3">
    <source>
        <dbReference type="Proteomes" id="UP001501556"/>
    </source>
</evidence>
<sequence>MPNRAVVCIGVNNVAKLQPLLGAVQGANDFAEWARSQGCDTVLITDEGGVEVTAATIFNAVDKIVEAATYQQLIIYFSGHGIRLNPRDEFWLLSKAATNGSAAINLSESIDLARGCGIPHVVFISDACRTPAERDELTGIKGSAIFPSNPGYTGDGDNATIDSFFATAPGKAAWEVRDEAEQNRYQGVFTDCLIKAIKSLEPWWYDKTGEGETQLQVITSRKLKIYLESTVPSLAAKADIKANQKPIVRVESDLPMYFVDGTTLLAPLVNKAKSPSGSQVKMLGAFKSYNAYKNENVQFSLQTSDWTSYKVARKQAFHLDLDKKLQNNGLPSVSAIISMQEGREGNGQLFGLHNTLSTSLARVARTIPKESPVYNQELNEVFEATRVAYEETKKNKSLADKNAERKRLRQERGEIKLLLDGQAEVLSYGFKTGFVIQGVSIIGELQSPNWLASRRDSKGRNNSAWELLPNSYTGVIDEQTPTSLLLTFRGGNSTVLPVWPGMIGIVVVEDERVVSVNYIPSRQNWRYQGYASHAVQLERHKAAIAVASRYGEFFPNRNEAEKMARELRLMKLFDPTLGLYAAYAYAQAGNYKQVRDVLSYMQQSDLPVPFDVLMLARRHRIPDGVFVNGLERYAPFAPLLSQGWALLQPGNPLHKPYHEQLRHHVIPALWTTYAPSGRDLLFTLTHNPSFFNLIHQSPKQ</sequence>
<organism evidence="2 3">
    <name type="scientific">Hymenobacter antarcticus</name>
    <dbReference type="NCBI Taxonomy" id="486270"/>
    <lineage>
        <taxon>Bacteria</taxon>
        <taxon>Pseudomonadati</taxon>
        <taxon>Bacteroidota</taxon>
        <taxon>Cytophagia</taxon>
        <taxon>Cytophagales</taxon>
        <taxon>Hymenobacteraceae</taxon>
        <taxon>Hymenobacter</taxon>
    </lineage>
</organism>
<dbReference type="RefSeq" id="WP_345122554.1">
    <property type="nucleotide sequence ID" value="NZ_BAABDI010000007.1"/>
</dbReference>
<gene>
    <name evidence="2" type="ORF">GCM10022407_14430</name>
</gene>
<feature type="domain" description="Peptidase C14 caspase" evidence="1">
    <location>
        <begin position="5"/>
        <end position="199"/>
    </location>
</feature>
<dbReference type="Pfam" id="PF00656">
    <property type="entry name" value="Peptidase_C14"/>
    <property type="match status" value="1"/>
</dbReference>
<keyword evidence="3" id="KW-1185">Reference proteome</keyword>